<keyword evidence="2" id="KW-0732">Signal</keyword>
<keyword evidence="1" id="KW-0175">Coiled coil</keyword>
<keyword evidence="4" id="KW-1185">Reference proteome</keyword>
<evidence type="ECO:0000256" key="2">
    <source>
        <dbReference type="SAM" id="SignalP"/>
    </source>
</evidence>
<dbReference type="EMBL" id="PDEM01000016">
    <property type="protein sequence ID" value="PHZ85207.1"/>
    <property type="molecule type" value="Genomic_DNA"/>
</dbReference>
<feature type="signal peptide" evidence="2">
    <location>
        <begin position="1"/>
        <end position="30"/>
    </location>
</feature>
<dbReference type="AlphaFoldDB" id="A0A2G4YSG8"/>
<accession>A0A2G4YSG8</accession>
<evidence type="ECO:0000256" key="1">
    <source>
        <dbReference type="SAM" id="Coils"/>
    </source>
</evidence>
<dbReference type="RefSeq" id="WP_099472095.1">
    <property type="nucleotide sequence ID" value="NZ_CP041025.1"/>
</dbReference>
<name>A0A2G4YSG8_9PROT</name>
<proteinExistence type="predicted"/>
<feature type="chain" id="PRO_5013599457" evidence="2">
    <location>
        <begin position="31"/>
        <end position="439"/>
    </location>
</feature>
<protein>
    <submittedName>
        <fullName evidence="3">Porin</fullName>
    </submittedName>
</protein>
<evidence type="ECO:0000313" key="4">
    <source>
        <dbReference type="Proteomes" id="UP000229730"/>
    </source>
</evidence>
<organism evidence="3 4">
    <name type="scientific">Paremcibacter congregatus</name>
    <dbReference type="NCBI Taxonomy" id="2043170"/>
    <lineage>
        <taxon>Bacteria</taxon>
        <taxon>Pseudomonadati</taxon>
        <taxon>Pseudomonadota</taxon>
        <taxon>Alphaproteobacteria</taxon>
        <taxon>Emcibacterales</taxon>
        <taxon>Emcibacteraceae</taxon>
        <taxon>Paremcibacter</taxon>
    </lineage>
</organism>
<dbReference type="OrthoDB" id="9763822at2"/>
<dbReference type="SUPFAM" id="SSF56935">
    <property type="entry name" value="Porins"/>
    <property type="match status" value="1"/>
</dbReference>
<evidence type="ECO:0000313" key="3">
    <source>
        <dbReference type="EMBL" id="PHZ85207.1"/>
    </source>
</evidence>
<dbReference type="Proteomes" id="UP000229730">
    <property type="component" value="Unassembled WGS sequence"/>
</dbReference>
<sequence>MEMNKKRILYRNILLAGAAINIFSPLGAVAATNQELEAKINKLESMLMELKGELNKQGATVAETKEVAEKAEKNSLEMRVGDTKVTLGGYIKADFTASKYSRGELGPQNLGRDFYIPGLIPVGSGPGESGFDSDLGAKETRFNIKTNTNVNGHDLTTFIEMDFLTGPGGNERVTNSYNPRVRHAFVKYDNFLAGQTWSTFQDVGALAENLDFIGPAEGTTFVRQTQFRYTSGGLQISIENPETTVTPYGGGGRIVTDDGALPDFVVRYNSKADWGHIGVAGIMRSLKFNNGVINDSTLGWGVSLSGKLKVGAKDDFRFMATGGKGLGRYLAINTANGAVVNADGELEAIGSYAGFVSYRHFWNTEFRSNLTLSAFKADNDVALTGTGVTKDVYSVHANLLYSPIPKITFGGEYMYAKRSIESGLDGDMHRLQFSAKYAF</sequence>
<dbReference type="InParanoid" id="A0A2G4YSG8"/>
<gene>
    <name evidence="3" type="ORF">CRD36_07300</name>
</gene>
<dbReference type="InterPro" id="IPR045748">
    <property type="entry name" value="DcaP"/>
</dbReference>
<dbReference type="Pfam" id="PF19577">
    <property type="entry name" value="DcaP"/>
    <property type="match status" value="1"/>
</dbReference>
<comment type="caution">
    <text evidence="3">The sequence shown here is derived from an EMBL/GenBank/DDBJ whole genome shotgun (WGS) entry which is preliminary data.</text>
</comment>
<feature type="coiled-coil region" evidence="1">
    <location>
        <begin position="26"/>
        <end position="74"/>
    </location>
</feature>
<reference evidence="3 4" key="1">
    <citation type="submission" date="2017-10" db="EMBL/GenBank/DDBJ databases">
        <title>Frigbacter circumglobatus gen. nov. sp. nov., isolated from sediment cultured in situ.</title>
        <authorList>
            <person name="Zhao Z."/>
        </authorList>
    </citation>
    <scope>NUCLEOTIDE SEQUENCE [LARGE SCALE GENOMIC DNA]</scope>
    <source>
        <strain evidence="3 4">ZYL</strain>
    </source>
</reference>